<dbReference type="STRING" id="747525.W4KA33"/>
<name>W4KA33_HETIT</name>
<dbReference type="AlphaFoldDB" id="W4KA33"/>
<dbReference type="KEGG" id="hir:HETIRDRAFT_450420"/>
<feature type="compositionally biased region" description="Low complexity" evidence="1">
    <location>
        <begin position="1"/>
        <end position="14"/>
    </location>
</feature>
<dbReference type="GeneID" id="20676044"/>
<feature type="region of interest" description="Disordered" evidence="1">
    <location>
        <begin position="1"/>
        <end position="151"/>
    </location>
</feature>
<organism evidence="2 3">
    <name type="scientific">Heterobasidion irregulare (strain TC 32-1)</name>
    <dbReference type="NCBI Taxonomy" id="747525"/>
    <lineage>
        <taxon>Eukaryota</taxon>
        <taxon>Fungi</taxon>
        <taxon>Dikarya</taxon>
        <taxon>Basidiomycota</taxon>
        <taxon>Agaricomycotina</taxon>
        <taxon>Agaricomycetes</taxon>
        <taxon>Russulales</taxon>
        <taxon>Bondarzewiaceae</taxon>
        <taxon>Heterobasidion</taxon>
        <taxon>Heterobasidion annosum species complex</taxon>
    </lineage>
</organism>
<feature type="compositionally biased region" description="Basic and acidic residues" evidence="1">
    <location>
        <begin position="132"/>
        <end position="144"/>
    </location>
</feature>
<protein>
    <submittedName>
        <fullName evidence="2">Uncharacterized protein</fullName>
    </submittedName>
</protein>
<dbReference type="EMBL" id="KI925457">
    <property type="protein sequence ID" value="ETW82609.1"/>
    <property type="molecule type" value="Genomic_DNA"/>
</dbReference>
<accession>W4KA33</accession>
<evidence type="ECO:0000313" key="3">
    <source>
        <dbReference type="Proteomes" id="UP000030671"/>
    </source>
</evidence>
<dbReference type="InParanoid" id="W4KA33"/>
<proteinExistence type="predicted"/>
<feature type="compositionally biased region" description="Basic and acidic residues" evidence="1">
    <location>
        <begin position="103"/>
        <end position="118"/>
    </location>
</feature>
<evidence type="ECO:0000256" key="1">
    <source>
        <dbReference type="SAM" id="MobiDB-lite"/>
    </source>
</evidence>
<dbReference type="Proteomes" id="UP000030671">
    <property type="component" value="Unassembled WGS sequence"/>
</dbReference>
<dbReference type="HOGENOM" id="CLU_1731692_0_0_1"/>
<sequence>MTTLTASPAPASTPVHLHPLSTEEPPPKSRRTRTSGQRQGDAPASPESATNTRSPNYFALKAQLEAGTRDGRGNWDGSVRGYGKASRRSAAHEPMLADFSAGEAERGEGRPALQDRRRQAPPLFVVGSSRDAYVDSEPKEDRSHCYRLWKT</sequence>
<gene>
    <name evidence="2" type="ORF">HETIRDRAFT_450420</name>
</gene>
<keyword evidence="3" id="KW-1185">Reference proteome</keyword>
<evidence type="ECO:0000313" key="2">
    <source>
        <dbReference type="EMBL" id="ETW82609.1"/>
    </source>
</evidence>
<reference evidence="2 3" key="1">
    <citation type="journal article" date="2012" name="New Phytol.">
        <title>Insight into trade-off between wood decay and parasitism from the genome of a fungal forest pathogen.</title>
        <authorList>
            <person name="Olson A."/>
            <person name="Aerts A."/>
            <person name="Asiegbu F."/>
            <person name="Belbahri L."/>
            <person name="Bouzid O."/>
            <person name="Broberg A."/>
            <person name="Canback B."/>
            <person name="Coutinho P.M."/>
            <person name="Cullen D."/>
            <person name="Dalman K."/>
            <person name="Deflorio G."/>
            <person name="van Diepen L.T."/>
            <person name="Dunand C."/>
            <person name="Duplessis S."/>
            <person name="Durling M."/>
            <person name="Gonthier P."/>
            <person name="Grimwood J."/>
            <person name="Fossdal C.G."/>
            <person name="Hansson D."/>
            <person name="Henrissat B."/>
            <person name="Hietala A."/>
            <person name="Himmelstrand K."/>
            <person name="Hoffmeister D."/>
            <person name="Hogberg N."/>
            <person name="James T.Y."/>
            <person name="Karlsson M."/>
            <person name="Kohler A."/>
            <person name="Kues U."/>
            <person name="Lee Y.H."/>
            <person name="Lin Y.C."/>
            <person name="Lind M."/>
            <person name="Lindquist E."/>
            <person name="Lombard V."/>
            <person name="Lucas S."/>
            <person name="Lunden K."/>
            <person name="Morin E."/>
            <person name="Murat C."/>
            <person name="Park J."/>
            <person name="Raffaello T."/>
            <person name="Rouze P."/>
            <person name="Salamov A."/>
            <person name="Schmutz J."/>
            <person name="Solheim H."/>
            <person name="Stahlberg J."/>
            <person name="Velez H."/>
            <person name="de Vries R.P."/>
            <person name="Wiebenga A."/>
            <person name="Woodward S."/>
            <person name="Yakovlev I."/>
            <person name="Garbelotto M."/>
            <person name="Martin F."/>
            <person name="Grigoriev I.V."/>
            <person name="Stenlid J."/>
        </authorList>
    </citation>
    <scope>NUCLEOTIDE SEQUENCE [LARGE SCALE GENOMIC DNA]</scope>
    <source>
        <strain evidence="2 3">TC 32-1</strain>
    </source>
</reference>
<dbReference type="RefSeq" id="XP_009544958.1">
    <property type="nucleotide sequence ID" value="XM_009546663.1"/>
</dbReference>